<dbReference type="InterPro" id="IPR005561">
    <property type="entry name" value="ANTAR"/>
</dbReference>
<sequence>MNNGFMTPSFEGLRALILHRQHANTEALERQFARIGVSAVTVWPELAAEQSFQDFDVLMFDADMGYDEQFPWSAGEAPIPTIALIGSEAPGRITWAVSHGADAQLLKPIGSSGVYSALVIATHAFKRRKSLSSEVATLSERLANRENLAEATAILMVRERLPADAAYALLRRRAMDERRTIDEVAQIILEKTGLNEGKRRG</sequence>
<dbReference type="Pfam" id="PF03861">
    <property type="entry name" value="ANTAR"/>
    <property type="match status" value="1"/>
</dbReference>
<dbReference type="InterPro" id="IPR049021">
    <property type="entry name" value="AmiR_N"/>
</dbReference>
<dbReference type="PIRSF" id="PIRSF036382">
    <property type="entry name" value="RR_antiterm"/>
    <property type="match status" value="1"/>
</dbReference>
<gene>
    <name evidence="2" type="ORF">AS026_35430</name>
</gene>
<accession>A0A109JW49</accession>
<proteinExistence type="predicted"/>
<protein>
    <submittedName>
        <fullName evidence="2">Transcriptional regulator</fullName>
    </submittedName>
</protein>
<dbReference type="AlphaFoldDB" id="A0A109JW49"/>
<organism evidence="2 3">
    <name type="scientific">Rhizobium altiplani</name>
    <dbReference type="NCBI Taxonomy" id="1864509"/>
    <lineage>
        <taxon>Bacteria</taxon>
        <taxon>Pseudomonadati</taxon>
        <taxon>Pseudomonadota</taxon>
        <taxon>Alphaproteobacteria</taxon>
        <taxon>Hyphomicrobiales</taxon>
        <taxon>Rhizobiaceae</taxon>
        <taxon>Rhizobium/Agrobacterium group</taxon>
        <taxon>Rhizobium</taxon>
    </lineage>
</organism>
<comment type="caution">
    <text evidence="2">The sequence shown here is derived from an EMBL/GenBank/DDBJ whole genome shotgun (WGS) entry which is preliminary data.</text>
</comment>
<dbReference type="InterPro" id="IPR011006">
    <property type="entry name" value="CheY-like_superfamily"/>
</dbReference>
<dbReference type="SMART" id="SM01012">
    <property type="entry name" value="ANTAR"/>
    <property type="match status" value="1"/>
</dbReference>
<dbReference type="Gene3D" id="3.40.50.2300">
    <property type="match status" value="1"/>
</dbReference>
<dbReference type="Gene3D" id="1.10.10.10">
    <property type="entry name" value="Winged helix-like DNA-binding domain superfamily/Winged helix DNA-binding domain"/>
    <property type="match status" value="1"/>
</dbReference>
<name>A0A109JW49_9HYPH</name>
<dbReference type="InterPro" id="IPR036388">
    <property type="entry name" value="WH-like_DNA-bd_sf"/>
</dbReference>
<dbReference type="EMBL" id="LNCD01000042">
    <property type="protein sequence ID" value="KWV56215.1"/>
    <property type="molecule type" value="Genomic_DNA"/>
</dbReference>
<reference evidence="2 3" key="1">
    <citation type="submission" date="2015-11" db="EMBL/GenBank/DDBJ databases">
        <title>Draft Genome Sequence of the Strain BR 10423 (Rhizobium sp.) isolated from nodules of Mimosa pudica.</title>
        <authorList>
            <person name="Barauna A.C."/>
            <person name="Zilli J.E."/>
            <person name="Simoes-Araujo J.L."/>
            <person name="Reis V.M."/>
            <person name="James E.K."/>
            <person name="Reis F.B.Jr."/>
            <person name="Rouws L.F."/>
            <person name="Passos S.R."/>
            <person name="Gois S.R."/>
        </authorList>
    </citation>
    <scope>NUCLEOTIDE SEQUENCE [LARGE SCALE GENOMIC DNA]</scope>
    <source>
        <strain evidence="2 3">BR10423</strain>
    </source>
</reference>
<dbReference type="InterPro" id="IPR008327">
    <property type="entry name" value="Sig_transdc_resp-reg_antiterm"/>
</dbReference>
<feature type="domain" description="ANTAR" evidence="1">
    <location>
        <begin position="128"/>
        <end position="189"/>
    </location>
</feature>
<dbReference type="RefSeq" id="WP_062369500.1">
    <property type="nucleotide sequence ID" value="NZ_LNCD01000042.1"/>
</dbReference>
<dbReference type="SUPFAM" id="SSF52172">
    <property type="entry name" value="CheY-like"/>
    <property type="match status" value="1"/>
</dbReference>
<evidence type="ECO:0000259" key="1">
    <source>
        <dbReference type="PROSITE" id="PS50921"/>
    </source>
</evidence>
<evidence type="ECO:0000313" key="3">
    <source>
        <dbReference type="Proteomes" id="UP000068164"/>
    </source>
</evidence>
<dbReference type="OrthoDB" id="6159164at2"/>
<evidence type="ECO:0000313" key="2">
    <source>
        <dbReference type="EMBL" id="KWV56215.1"/>
    </source>
</evidence>
<dbReference type="Pfam" id="PF21332">
    <property type="entry name" value="AmiR_N"/>
    <property type="match status" value="1"/>
</dbReference>
<keyword evidence="3" id="KW-1185">Reference proteome</keyword>
<dbReference type="Proteomes" id="UP000068164">
    <property type="component" value="Unassembled WGS sequence"/>
</dbReference>
<dbReference type="GO" id="GO:0003723">
    <property type="term" value="F:RNA binding"/>
    <property type="evidence" value="ECO:0007669"/>
    <property type="project" value="InterPro"/>
</dbReference>
<dbReference type="PROSITE" id="PS50921">
    <property type="entry name" value="ANTAR"/>
    <property type="match status" value="1"/>
</dbReference>